<feature type="non-terminal residue" evidence="2">
    <location>
        <position position="1"/>
    </location>
</feature>
<name>Q9CUJ1_MOUSE</name>
<feature type="compositionally biased region" description="Low complexity" evidence="1">
    <location>
        <begin position="143"/>
        <end position="160"/>
    </location>
</feature>
<reference evidence="2" key="4">
    <citation type="submission" date="2000-07" db="EMBL/GenBank/DDBJ databases">
        <authorList>
            <person name="Adachi J."/>
            <person name="Aizawa K."/>
            <person name="Akahira S."/>
            <person name="Akimura T."/>
            <person name="Arai A."/>
            <person name="Aono H."/>
            <person name="Arakawa T."/>
            <person name="Bono H."/>
            <person name="Carninci P."/>
            <person name="Fukuda S."/>
            <person name="Fukunishi Y."/>
            <person name="Furuno M."/>
            <person name="Hanagaki T."/>
            <person name="Hara A."/>
            <person name="Hayatsu N."/>
            <person name="Hiramoto K."/>
            <person name="Hiraoka T."/>
            <person name="Hori F."/>
            <person name="Imotani K."/>
            <person name="Ishii Y."/>
            <person name="Itoh M."/>
            <person name="Izawa M."/>
            <person name="Kasukawa T."/>
            <person name="Kato H."/>
            <person name="Kawai J."/>
            <person name="Kojima Y."/>
            <person name="Konno H."/>
            <person name="Kouda M."/>
            <person name="Koya S."/>
            <person name="Kurihara C."/>
            <person name="Matsuyama T."/>
            <person name="Miyazaki A."/>
            <person name="Nishi K."/>
            <person name="Nomura K."/>
            <person name="Numazaki R."/>
            <person name="Ohno M."/>
            <person name="Okazaki Y."/>
            <person name="Okido T."/>
            <person name="Owa C."/>
            <person name="Saito H."/>
            <person name="Saito R."/>
            <person name="Sakai C."/>
            <person name="Sakai K."/>
            <person name="Sano H."/>
            <person name="Sasaki D."/>
            <person name="Shibata K."/>
            <person name="Shibata Y."/>
            <person name="Shinagawa A."/>
            <person name="Shiraki T."/>
            <person name="Sogabe Y."/>
            <person name="Suzuki H."/>
            <person name="Tagami M."/>
            <person name="Tagawa A."/>
            <person name="Takahashi F."/>
            <person name="Tanaka T."/>
            <person name="Tejima Y."/>
            <person name="Toya T."/>
            <person name="Yamamura T."/>
            <person name="Yasunishi A."/>
            <person name="Yoshida K."/>
            <person name="Yoshino M."/>
            <person name="Muramatsu M."/>
            <person name="Hayashizaki Y."/>
        </authorList>
    </citation>
    <scope>NUCLEOTIDE SEQUENCE</scope>
    <source>
        <strain evidence="2">C57BL/6J</strain>
        <tissue evidence="2">Testis</tissue>
    </source>
</reference>
<dbReference type="SwissPalm" id="Q9CUJ1"/>
<reference evidence="2" key="7">
    <citation type="journal article" date="2005" name="Science">
        <title>The Transcriptional Landscape of the Mammalian Genome.</title>
        <authorList>
            <consortium name="The FANTOM Consortium"/>
            <consortium name="Riken Genome Exploration Research Group and Genome Science Group (Genome Network Project Core Group)"/>
        </authorList>
    </citation>
    <scope>NUCLEOTIDE SEQUENCE</scope>
    <source>
        <strain evidence="2">C57BL/6J</strain>
        <tissue evidence="2">Testis</tissue>
    </source>
</reference>
<reference evidence="2" key="1">
    <citation type="journal article" date="1999" name="Methods Enzymol.">
        <title>High-efficiency full-length cDNA cloning.</title>
        <authorList>
            <person name="Carninci P."/>
            <person name="Hayashizaki Y."/>
        </authorList>
    </citation>
    <scope>NUCLEOTIDE SEQUENCE</scope>
    <source>
        <strain evidence="2">C57BL/6J</strain>
        <tissue evidence="2">Testis</tissue>
    </source>
</reference>
<dbReference type="MGI" id="MGI:1922414">
    <property type="gene designation" value="4930527J03Rik"/>
</dbReference>
<gene>
    <name evidence="3" type="primary">4930527J03Rik</name>
</gene>
<feature type="region of interest" description="Disordered" evidence="1">
    <location>
        <begin position="143"/>
        <end position="182"/>
    </location>
</feature>
<reference evidence="2" key="3">
    <citation type="journal article" date="2000" name="Genome Res.">
        <title>RIKEN integrated sequence analysis (RISA) system--384-format sequencing pipeline with 384 multicapillary sequencer.</title>
        <authorList>
            <person name="Shibata K."/>
            <person name="Itoh M."/>
            <person name="Aizawa K."/>
            <person name="Nagaoka S."/>
            <person name="Sasaki N."/>
            <person name="Carninci P."/>
            <person name="Konno H."/>
            <person name="Akiyama J."/>
            <person name="Nishi K."/>
            <person name="Kitsunai T."/>
            <person name="Tashiro H."/>
            <person name="Itoh M."/>
            <person name="Sumi N."/>
            <person name="Ishii Y."/>
            <person name="Nakamura S."/>
            <person name="Hazama M."/>
            <person name="Nishine T."/>
            <person name="Harada A."/>
            <person name="Yamamoto R."/>
            <person name="Matsumoto H."/>
            <person name="Sakaguchi S."/>
            <person name="Ikegami T."/>
            <person name="Kashiwagi K."/>
            <person name="Fujiwake S."/>
            <person name="Inoue K."/>
            <person name="Togawa Y."/>
            <person name="Izawa M."/>
            <person name="Ohara E."/>
            <person name="Watahiki M."/>
            <person name="Yoneda Y."/>
            <person name="Ishikawa T."/>
            <person name="Ozawa K."/>
            <person name="Tanaka T."/>
            <person name="Matsuura S."/>
            <person name="Kawai J."/>
            <person name="Okazaki Y."/>
            <person name="Muramatsu M."/>
            <person name="Inoue Y."/>
            <person name="Kira A."/>
            <person name="Hayashizaki Y."/>
        </authorList>
    </citation>
    <scope>NUCLEOTIDE SEQUENCE</scope>
    <source>
        <strain evidence="2">C57BL/6J</strain>
        <tissue evidence="2">Testis</tissue>
    </source>
</reference>
<dbReference type="EMBL" id="AK015919">
    <property type="protein sequence ID" value="BAB30031.1"/>
    <property type="molecule type" value="mRNA"/>
</dbReference>
<evidence type="ECO:0000256" key="1">
    <source>
        <dbReference type="SAM" id="MobiDB-lite"/>
    </source>
</evidence>
<dbReference type="AGR" id="MGI:1922414"/>
<reference evidence="2" key="6">
    <citation type="journal article" date="2002" name="Nature">
        <title>Analysis of the mouse transcriptome based on functional annotation of 60,770 full-length cDNAs.</title>
        <authorList>
            <consortium name="The FANTOM Consortium and the RIKEN Genome Exploration Research Group Phase I and II Team"/>
        </authorList>
    </citation>
    <scope>NUCLEOTIDE SEQUENCE</scope>
    <source>
        <strain evidence="2">C57BL/6J</strain>
        <tissue evidence="2">Testis</tissue>
    </source>
</reference>
<sequence length="182" mass="18349">DALKATHGETLVLWGPGGHRRAAPLVASRIDGPEPAHGGGAGPAARWRAARAAREGGAPAAGREARGARGGGAQNRRRRRLWLRLGLLVLAAAVRARSPRGAPEEGQVLAARRRGHVGAQRVGAPGPAEAVAEVGDVAAALPAARGAARGPRGDPAARAGARARRRLGDALSRLARANPGGG</sequence>
<evidence type="ECO:0000313" key="2">
    <source>
        <dbReference type="EMBL" id="BAB30031.1"/>
    </source>
</evidence>
<feature type="compositionally biased region" description="Low complexity" evidence="1">
    <location>
        <begin position="169"/>
        <end position="182"/>
    </location>
</feature>
<accession>Q9CUJ1</accession>
<feature type="region of interest" description="Disordered" evidence="1">
    <location>
        <begin position="29"/>
        <end position="75"/>
    </location>
</feature>
<reference evidence="2" key="2">
    <citation type="journal article" date="2000" name="Genome Res.">
        <title>Normalization and subtraction of cap-trapper-selected cDNAs to prepare full-length cDNA libraries for rapid discovery of new genes.</title>
        <authorList>
            <person name="Carninci P."/>
            <person name="Shibata Y."/>
            <person name="Hayatsu N."/>
            <person name="Sugahara Y."/>
            <person name="Shibata K."/>
            <person name="Itoh M."/>
            <person name="Konno H."/>
            <person name="Okazaki Y."/>
            <person name="Muramatsu M."/>
            <person name="Hayashizaki Y."/>
        </authorList>
    </citation>
    <scope>NUCLEOTIDE SEQUENCE</scope>
    <source>
        <strain evidence="2">C57BL/6J</strain>
        <tissue evidence="2">Testis</tissue>
    </source>
</reference>
<organism evidence="2">
    <name type="scientific">Mus musculus</name>
    <name type="common">Mouse</name>
    <dbReference type="NCBI Taxonomy" id="10090"/>
    <lineage>
        <taxon>Eukaryota</taxon>
        <taxon>Metazoa</taxon>
        <taxon>Chordata</taxon>
        <taxon>Craniata</taxon>
        <taxon>Vertebrata</taxon>
        <taxon>Euteleostomi</taxon>
        <taxon>Mammalia</taxon>
        <taxon>Eutheria</taxon>
        <taxon>Euarchontoglires</taxon>
        <taxon>Glires</taxon>
        <taxon>Rodentia</taxon>
        <taxon>Myomorpha</taxon>
        <taxon>Muroidea</taxon>
        <taxon>Muridae</taxon>
        <taxon>Murinae</taxon>
        <taxon>Mus</taxon>
        <taxon>Mus</taxon>
    </lineage>
</organism>
<proteinExistence type="evidence at transcript level"/>
<reference evidence="2" key="8">
    <citation type="journal article" date="2005" name="Science">
        <title>Antisense Transcription in the Mammalian Transcriptome.</title>
        <authorList>
            <consortium name="RIKEN Genome Exploration Research Group and Genome Science Group (Genome Network Project Core Group) and the FANTOM Consortium"/>
        </authorList>
    </citation>
    <scope>NUCLEOTIDE SEQUENCE</scope>
    <source>
        <strain evidence="2">C57BL/6J</strain>
        <tissue evidence="2">Testis</tissue>
    </source>
</reference>
<reference evidence="2" key="5">
    <citation type="journal article" date="2001" name="Nature">
        <title>Functional annotation of a full-length mouse cDNA collection.</title>
        <authorList>
            <consortium name="The RIKEN Genome Exploration Research Group Phase II Team and the FANTOM Consortium"/>
        </authorList>
    </citation>
    <scope>NUCLEOTIDE SEQUENCE</scope>
    <source>
        <strain evidence="2">C57BL/6J</strain>
        <tissue evidence="2">Testis</tissue>
    </source>
</reference>
<protein>
    <submittedName>
        <fullName evidence="2">Uncharacterized protein</fullName>
    </submittedName>
</protein>
<evidence type="ECO:0000313" key="3">
    <source>
        <dbReference type="MGI" id="MGI:1922414"/>
    </source>
</evidence>
<dbReference type="AlphaFoldDB" id="Q9CUJ1"/>